<dbReference type="EMBL" id="BBZA01000076">
    <property type="protein sequence ID" value="GAP62714.1"/>
    <property type="molecule type" value="Genomic_DNA"/>
</dbReference>
<feature type="domain" description="DUF58" evidence="2">
    <location>
        <begin position="192"/>
        <end position="239"/>
    </location>
</feature>
<dbReference type="PATRIC" id="fig|872965.6.peg.2937"/>
<evidence type="ECO:0000259" key="2">
    <source>
        <dbReference type="Pfam" id="PF01882"/>
    </source>
</evidence>
<reference evidence="5" key="3">
    <citation type="submission" date="2015-08" db="EMBL/GenBank/DDBJ databases">
        <title>Draft Genome Sequence of a Heterotrophic Facultative Anaerobic Bacterium Ardenticatena maritima Strain 110S.</title>
        <authorList>
            <person name="Kawaichi S."/>
            <person name="Yoshida T."/>
            <person name="Sako Y."/>
            <person name="Nakamura R."/>
        </authorList>
    </citation>
    <scope>NUCLEOTIDE SEQUENCE [LARGE SCALE GENOMIC DNA]</scope>
    <source>
        <strain evidence="5">110S</strain>
    </source>
</reference>
<keyword evidence="1" id="KW-0472">Membrane</keyword>
<reference evidence="3 5" key="1">
    <citation type="journal article" date="2015" name="Genome Announc.">
        <title>Draft Genome Sequence of a Heterotrophic Facultative Anaerobic Thermophilic Bacterium, Ardenticatena maritima Strain 110ST.</title>
        <authorList>
            <person name="Kawaichi S."/>
            <person name="Yoshida T."/>
            <person name="Sako Y."/>
            <person name="Nakamura R."/>
        </authorList>
    </citation>
    <scope>NUCLEOTIDE SEQUENCE [LARGE SCALE GENOMIC DNA]</scope>
    <source>
        <strain evidence="3 5">110S</strain>
    </source>
</reference>
<evidence type="ECO:0000313" key="4">
    <source>
        <dbReference type="EMBL" id="KPL87280.1"/>
    </source>
</evidence>
<dbReference type="STRING" id="872965.SE16_12365"/>
<dbReference type="InParanoid" id="A0A0M9UC95"/>
<name>A0A0M9UC95_9CHLR</name>
<organism evidence="3 5">
    <name type="scientific">Ardenticatena maritima</name>
    <dbReference type="NCBI Taxonomy" id="872965"/>
    <lineage>
        <taxon>Bacteria</taxon>
        <taxon>Bacillati</taxon>
        <taxon>Chloroflexota</taxon>
        <taxon>Ardenticatenia</taxon>
        <taxon>Ardenticatenales</taxon>
        <taxon>Ardenticatenaceae</taxon>
        <taxon>Ardenticatena</taxon>
    </lineage>
</organism>
<dbReference type="Proteomes" id="UP000050502">
    <property type="component" value="Unassembled WGS sequence"/>
</dbReference>
<proteinExistence type="predicted"/>
<dbReference type="AlphaFoldDB" id="A0A0M9UC95"/>
<accession>A0A0M9UC95</accession>
<comment type="caution">
    <text evidence="3">The sequence shown here is derived from an EMBL/GenBank/DDBJ whole genome shotgun (WGS) entry which is preliminary data.</text>
</comment>
<dbReference type="OrthoDB" id="140416at2"/>
<protein>
    <recommendedName>
        <fullName evidence="2">DUF58 domain-containing protein</fullName>
    </recommendedName>
</protein>
<keyword evidence="5" id="KW-1185">Reference proteome</keyword>
<feature type="transmembrane region" description="Helical" evidence="1">
    <location>
        <begin position="28"/>
        <end position="53"/>
    </location>
</feature>
<evidence type="ECO:0000313" key="5">
    <source>
        <dbReference type="Proteomes" id="UP000037784"/>
    </source>
</evidence>
<dbReference type="Proteomes" id="UP000037784">
    <property type="component" value="Unassembled WGS sequence"/>
</dbReference>
<sequence>MRRSLVLALLVVVLGVAAVQTGRRLLFNLTYLLGATLVLSFIWAWSNAHFFALQRISTSTRSQVGRLFEERFIVRNTGWLPKLWLEVRDNSTLPNHRAGRVVHSIMPRQARGWSVKTLCIQRGRFRLGPMEVVTSDPFGFFTFTRAIPHTSTLIVYPATFDLPTFEPPRGHLIGGESLYRRTHHITPNVAGVRDYQPGDSFNRIHWRTTARTGRLMVKEFEEDPTADVWLVVDMEASTRAVAQEYADFLAFHPNVWQPALPEPILPSSEEYIITAAASIARYFINQKRPVGLVAHAQERFVLQPDRGPRQMRRLLEHLAVIRAEGRTPLHHTLALEDMFFTRGTTLIVCTASPSEEWVQALSLLRRRGVRPLAVVVDAHSFDPSRMRPDAVIAALRVAGIPAYHLQRGDDFAAALGHRAAVT</sequence>
<dbReference type="EMBL" id="LGKN01000006">
    <property type="protein sequence ID" value="KPL87280.1"/>
    <property type="molecule type" value="Genomic_DNA"/>
</dbReference>
<reference evidence="4 6" key="2">
    <citation type="submission" date="2015-07" db="EMBL/GenBank/DDBJ databases">
        <title>Whole genome sequence of Ardenticatena maritima DSM 23922.</title>
        <authorList>
            <person name="Hemp J."/>
            <person name="Ward L.M."/>
            <person name="Pace L.A."/>
            <person name="Fischer W.W."/>
        </authorList>
    </citation>
    <scope>NUCLEOTIDE SEQUENCE [LARGE SCALE GENOMIC DNA]</scope>
    <source>
        <strain evidence="4 6">110S</strain>
    </source>
</reference>
<dbReference type="SUPFAM" id="SSF53300">
    <property type="entry name" value="vWA-like"/>
    <property type="match status" value="1"/>
</dbReference>
<keyword evidence="1" id="KW-1133">Transmembrane helix</keyword>
<dbReference type="InterPro" id="IPR002881">
    <property type="entry name" value="DUF58"/>
</dbReference>
<gene>
    <name evidence="3" type="ORF">ARMA_1137</name>
    <name evidence="4" type="ORF">SE16_12365</name>
</gene>
<keyword evidence="1" id="KW-0812">Transmembrane</keyword>
<dbReference type="Pfam" id="PF01882">
    <property type="entry name" value="DUF58"/>
    <property type="match status" value="1"/>
</dbReference>
<dbReference type="RefSeq" id="WP_054492615.1">
    <property type="nucleotide sequence ID" value="NZ_BBZA01000076.1"/>
</dbReference>
<dbReference type="InterPro" id="IPR036465">
    <property type="entry name" value="vWFA_dom_sf"/>
</dbReference>
<dbReference type="PANTHER" id="PTHR34351:SF2">
    <property type="entry name" value="DUF58 DOMAIN-CONTAINING PROTEIN"/>
    <property type="match status" value="1"/>
</dbReference>
<evidence type="ECO:0000313" key="6">
    <source>
        <dbReference type="Proteomes" id="UP000050502"/>
    </source>
</evidence>
<dbReference type="PANTHER" id="PTHR34351">
    <property type="entry name" value="SLR1927 PROTEIN-RELATED"/>
    <property type="match status" value="1"/>
</dbReference>
<evidence type="ECO:0000256" key="1">
    <source>
        <dbReference type="SAM" id="Phobius"/>
    </source>
</evidence>
<evidence type="ECO:0000313" key="3">
    <source>
        <dbReference type="EMBL" id="GAP62714.1"/>
    </source>
</evidence>